<gene>
    <name evidence="7" type="ORF">SDC9_167178</name>
</gene>
<dbReference type="EMBL" id="VSSQ01067414">
    <property type="protein sequence ID" value="MPN19806.1"/>
    <property type="molecule type" value="Genomic_DNA"/>
</dbReference>
<protein>
    <recommendedName>
        <fullName evidence="8">Folate-biopterin transporter</fullName>
    </recommendedName>
</protein>
<evidence type="ECO:0000256" key="3">
    <source>
        <dbReference type="ARBA" id="ARBA00022692"/>
    </source>
</evidence>
<dbReference type="InterPro" id="IPR039309">
    <property type="entry name" value="BT1"/>
</dbReference>
<comment type="subcellular location">
    <subcellularLocation>
        <location evidence="1">Membrane</location>
        <topology evidence="1">Multi-pass membrane protein</topology>
    </subcellularLocation>
</comment>
<reference evidence="7" key="1">
    <citation type="submission" date="2019-08" db="EMBL/GenBank/DDBJ databases">
        <authorList>
            <person name="Kucharzyk K."/>
            <person name="Murdoch R.W."/>
            <person name="Higgins S."/>
            <person name="Loffler F."/>
        </authorList>
    </citation>
    <scope>NUCLEOTIDE SEQUENCE</scope>
</reference>
<keyword evidence="3 6" id="KW-0812">Transmembrane</keyword>
<keyword evidence="4 6" id="KW-1133">Transmembrane helix</keyword>
<evidence type="ECO:0000256" key="1">
    <source>
        <dbReference type="ARBA" id="ARBA00004141"/>
    </source>
</evidence>
<dbReference type="Pfam" id="PF03092">
    <property type="entry name" value="BT1"/>
    <property type="match status" value="1"/>
</dbReference>
<name>A0A645G0X3_9ZZZZ</name>
<evidence type="ECO:0000256" key="5">
    <source>
        <dbReference type="ARBA" id="ARBA00023136"/>
    </source>
</evidence>
<evidence type="ECO:0000313" key="7">
    <source>
        <dbReference type="EMBL" id="MPN19806.1"/>
    </source>
</evidence>
<keyword evidence="2" id="KW-0813">Transport</keyword>
<evidence type="ECO:0000256" key="6">
    <source>
        <dbReference type="SAM" id="Phobius"/>
    </source>
</evidence>
<proteinExistence type="predicted"/>
<keyword evidence="5 6" id="KW-0472">Membrane</keyword>
<accession>A0A645G0X3</accession>
<evidence type="ECO:0008006" key="8">
    <source>
        <dbReference type="Google" id="ProtNLM"/>
    </source>
</evidence>
<dbReference type="GO" id="GO:0016020">
    <property type="term" value="C:membrane"/>
    <property type="evidence" value="ECO:0007669"/>
    <property type="project" value="UniProtKB-SubCell"/>
</dbReference>
<dbReference type="AlphaFoldDB" id="A0A645G0X3"/>
<feature type="transmembrane region" description="Helical" evidence="6">
    <location>
        <begin position="123"/>
        <end position="144"/>
    </location>
</feature>
<sequence>MIFLTLASTLLSSPIIGMFYGLHEWTAAATDGIVDARFIAIANTALESPLGQVAMVPMLAWIANSAPAHLKATFFAVMASFTNLALSASQLGTKYLNQIFTVTREVRDPASGAITTAANYGELGVLLITVTALGLCLPLLAIWLTRVLRLRSA</sequence>
<comment type="caution">
    <text evidence="7">The sequence shown here is derived from an EMBL/GenBank/DDBJ whole genome shotgun (WGS) entry which is preliminary data.</text>
</comment>
<evidence type="ECO:0000256" key="2">
    <source>
        <dbReference type="ARBA" id="ARBA00022448"/>
    </source>
</evidence>
<evidence type="ECO:0000256" key="4">
    <source>
        <dbReference type="ARBA" id="ARBA00022989"/>
    </source>
</evidence>
<organism evidence="7">
    <name type="scientific">bioreactor metagenome</name>
    <dbReference type="NCBI Taxonomy" id="1076179"/>
    <lineage>
        <taxon>unclassified sequences</taxon>
        <taxon>metagenomes</taxon>
        <taxon>ecological metagenomes</taxon>
    </lineage>
</organism>